<gene>
    <name evidence="9" type="ORF">S03H2_39319</name>
</gene>
<feature type="non-terminal residue" evidence="9">
    <location>
        <position position="143"/>
    </location>
</feature>
<evidence type="ECO:0000256" key="5">
    <source>
        <dbReference type="ARBA" id="ARBA00022917"/>
    </source>
</evidence>
<accession>X1H399</accession>
<organism evidence="9">
    <name type="scientific">marine sediment metagenome</name>
    <dbReference type="NCBI Taxonomy" id="412755"/>
    <lineage>
        <taxon>unclassified sequences</taxon>
        <taxon>metagenomes</taxon>
        <taxon>ecological metagenomes</taxon>
    </lineage>
</organism>
<sequence length="143" mass="16507">MGFEITEGPEVETDYYNFEALNTPSGHPARSLHDTFFISENILLRTHTSPVQIRYMESHKPPLLIIVPGKVYRRDYDVSHTPMFTQIEGLVIDKGINFGNLKWTLETFAHEIFGKDRKVRFRPHYFPFTEPSAEVDVSCNICG</sequence>
<evidence type="ECO:0000256" key="3">
    <source>
        <dbReference type="ARBA" id="ARBA00022741"/>
    </source>
</evidence>
<evidence type="ECO:0000313" key="9">
    <source>
        <dbReference type="EMBL" id="GAH48334.1"/>
    </source>
</evidence>
<evidence type="ECO:0000256" key="7">
    <source>
        <dbReference type="ARBA" id="ARBA00049255"/>
    </source>
</evidence>
<evidence type="ECO:0000256" key="4">
    <source>
        <dbReference type="ARBA" id="ARBA00022840"/>
    </source>
</evidence>
<keyword evidence="4" id="KW-0067">ATP-binding</keyword>
<dbReference type="AlphaFoldDB" id="X1H399"/>
<dbReference type="EC" id="6.1.1.20" evidence="1"/>
<dbReference type="GO" id="GO:0004826">
    <property type="term" value="F:phenylalanine-tRNA ligase activity"/>
    <property type="evidence" value="ECO:0007669"/>
    <property type="project" value="UniProtKB-EC"/>
</dbReference>
<keyword evidence="5" id="KW-0648">Protein biosynthesis</keyword>
<dbReference type="Gene3D" id="3.30.930.10">
    <property type="entry name" value="Bira Bifunctional Protein, Domain 2"/>
    <property type="match status" value="1"/>
</dbReference>
<proteinExistence type="predicted"/>
<keyword evidence="6" id="KW-0030">Aminoacyl-tRNA synthetase</keyword>
<dbReference type="InterPro" id="IPR006195">
    <property type="entry name" value="aa-tRNA-synth_II"/>
</dbReference>
<evidence type="ECO:0000256" key="2">
    <source>
        <dbReference type="ARBA" id="ARBA00022598"/>
    </source>
</evidence>
<evidence type="ECO:0000256" key="1">
    <source>
        <dbReference type="ARBA" id="ARBA00012814"/>
    </source>
</evidence>
<dbReference type="InterPro" id="IPR045864">
    <property type="entry name" value="aa-tRNA-synth_II/BPL/LPL"/>
</dbReference>
<name>X1H399_9ZZZZ</name>
<reference evidence="9" key="1">
    <citation type="journal article" date="2014" name="Front. Microbiol.">
        <title>High frequency of phylogenetically diverse reductive dehalogenase-homologous genes in deep subseafloor sedimentary metagenomes.</title>
        <authorList>
            <person name="Kawai M."/>
            <person name="Futagami T."/>
            <person name="Toyoda A."/>
            <person name="Takaki Y."/>
            <person name="Nishi S."/>
            <person name="Hori S."/>
            <person name="Arai W."/>
            <person name="Tsubouchi T."/>
            <person name="Morono Y."/>
            <person name="Uchiyama I."/>
            <person name="Ito T."/>
            <person name="Fujiyama A."/>
            <person name="Inagaki F."/>
            <person name="Takami H."/>
        </authorList>
    </citation>
    <scope>NUCLEOTIDE SEQUENCE</scope>
    <source>
        <strain evidence="9">Expedition CK06-06</strain>
    </source>
</reference>
<dbReference type="PANTHER" id="PTHR11538">
    <property type="entry name" value="PHENYLALANYL-TRNA SYNTHETASE"/>
    <property type="match status" value="1"/>
</dbReference>
<dbReference type="SUPFAM" id="SSF55681">
    <property type="entry name" value="Class II aaRS and biotin synthetases"/>
    <property type="match status" value="1"/>
</dbReference>
<dbReference type="InterPro" id="IPR002319">
    <property type="entry name" value="Phenylalanyl-tRNA_Synthase"/>
</dbReference>
<dbReference type="Pfam" id="PF01409">
    <property type="entry name" value="tRNA-synt_2d"/>
    <property type="match status" value="1"/>
</dbReference>
<dbReference type="GO" id="GO:0005737">
    <property type="term" value="C:cytoplasm"/>
    <property type="evidence" value="ECO:0007669"/>
    <property type="project" value="TreeGrafter"/>
</dbReference>
<dbReference type="PROSITE" id="PS50862">
    <property type="entry name" value="AA_TRNA_LIGASE_II"/>
    <property type="match status" value="1"/>
</dbReference>
<evidence type="ECO:0000259" key="8">
    <source>
        <dbReference type="PROSITE" id="PS50862"/>
    </source>
</evidence>
<keyword evidence="3" id="KW-0547">Nucleotide-binding</keyword>
<evidence type="ECO:0000256" key="6">
    <source>
        <dbReference type="ARBA" id="ARBA00023146"/>
    </source>
</evidence>
<comment type="catalytic activity">
    <reaction evidence="7">
        <text>tRNA(Phe) + L-phenylalanine + ATP = L-phenylalanyl-tRNA(Phe) + AMP + diphosphate + H(+)</text>
        <dbReference type="Rhea" id="RHEA:19413"/>
        <dbReference type="Rhea" id="RHEA-COMP:9668"/>
        <dbReference type="Rhea" id="RHEA-COMP:9699"/>
        <dbReference type="ChEBI" id="CHEBI:15378"/>
        <dbReference type="ChEBI" id="CHEBI:30616"/>
        <dbReference type="ChEBI" id="CHEBI:33019"/>
        <dbReference type="ChEBI" id="CHEBI:58095"/>
        <dbReference type="ChEBI" id="CHEBI:78442"/>
        <dbReference type="ChEBI" id="CHEBI:78531"/>
        <dbReference type="ChEBI" id="CHEBI:456215"/>
        <dbReference type="EC" id="6.1.1.20"/>
    </reaction>
</comment>
<dbReference type="GO" id="GO:0005524">
    <property type="term" value="F:ATP binding"/>
    <property type="evidence" value="ECO:0007669"/>
    <property type="project" value="UniProtKB-KW"/>
</dbReference>
<feature type="domain" description="Aminoacyl-transfer RNA synthetases class-II family profile" evidence="8">
    <location>
        <begin position="1"/>
        <end position="137"/>
    </location>
</feature>
<comment type="caution">
    <text evidence="9">The sequence shown here is derived from an EMBL/GenBank/DDBJ whole genome shotgun (WGS) entry which is preliminary data.</text>
</comment>
<dbReference type="EMBL" id="BARU01024296">
    <property type="protein sequence ID" value="GAH48334.1"/>
    <property type="molecule type" value="Genomic_DNA"/>
</dbReference>
<protein>
    <recommendedName>
        <fullName evidence="1">phenylalanine--tRNA ligase</fullName>
        <ecNumber evidence="1">6.1.1.20</ecNumber>
    </recommendedName>
</protein>
<dbReference type="GO" id="GO:0006432">
    <property type="term" value="P:phenylalanyl-tRNA aminoacylation"/>
    <property type="evidence" value="ECO:0007669"/>
    <property type="project" value="TreeGrafter"/>
</dbReference>
<dbReference type="PANTHER" id="PTHR11538:SF41">
    <property type="entry name" value="PHENYLALANINE--TRNA LIGASE, MITOCHONDRIAL"/>
    <property type="match status" value="1"/>
</dbReference>
<dbReference type="GO" id="GO:0000049">
    <property type="term" value="F:tRNA binding"/>
    <property type="evidence" value="ECO:0007669"/>
    <property type="project" value="InterPro"/>
</dbReference>
<keyword evidence="2" id="KW-0436">Ligase</keyword>